<dbReference type="PROSITE" id="PS50181">
    <property type="entry name" value="FBOX"/>
    <property type="match status" value="1"/>
</dbReference>
<evidence type="ECO:0000256" key="2">
    <source>
        <dbReference type="PROSITE-ProRule" id="PRU00339"/>
    </source>
</evidence>
<dbReference type="RefSeq" id="XP_018013549.1">
    <property type="nucleotide sequence ID" value="XM_018158060.2"/>
</dbReference>
<organism evidence="5 7">
    <name type="scientific">Hyalella azteca</name>
    <name type="common">Amphipod</name>
    <dbReference type="NCBI Taxonomy" id="294128"/>
    <lineage>
        <taxon>Eukaryota</taxon>
        <taxon>Metazoa</taxon>
        <taxon>Ecdysozoa</taxon>
        <taxon>Arthropoda</taxon>
        <taxon>Crustacea</taxon>
        <taxon>Multicrustacea</taxon>
        <taxon>Malacostraca</taxon>
        <taxon>Eumalacostraca</taxon>
        <taxon>Peracarida</taxon>
        <taxon>Amphipoda</taxon>
        <taxon>Senticaudata</taxon>
        <taxon>Talitrida</taxon>
        <taxon>Talitroidea</taxon>
        <taxon>Hyalellidae</taxon>
        <taxon>Hyalella</taxon>
    </lineage>
</organism>
<evidence type="ECO:0000313" key="8">
    <source>
        <dbReference type="RefSeq" id="XP_018013551.1"/>
    </source>
</evidence>
<dbReference type="KEGG" id="hazt:108670595"/>
<dbReference type="InterPro" id="IPR001810">
    <property type="entry name" value="F-box_dom"/>
</dbReference>
<dbReference type="GO" id="GO:0031146">
    <property type="term" value="P:SCF-dependent proteasomal ubiquitin-dependent protein catabolic process"/>
    <property type="evidence" value="ECO:0007669"/>
    <property type="project" value="TreeGrafter"/>
</dbReference>
<evidence type="ECO:0000313" key="5">
    <source>
        <dbReference type="Proteomes" id="UP000694843"/>
    </source>
</evidence>
<dbReference type="InterPro" id="IPR036047">
    <property type="entry name" value="F-box-like_dom_sf"/>
</dbReference>
<dbReference type="GeneID" id="108670595"/>
<keyword evidence="5" id="KW-1185">Reference proteome</keyword>
<dbReference type="RefSeq" id="XP_018013550.1">
    <property type="nucleotide sequence ID" value="XM_018158061.2"/>
</dbReference>
<accession>A0A8B7NIT8</accession>
<evidence type="ECO:0000256" key="1">
    <source>
        <dbReference type="ARBA" id="ARBA00022786"/>
    </source>
</evidence>
<keyword evidence="2" id="KW-0802">TPR repeat</keyword>
<feature type="repeat" description="TPR" evidence="2">
    <location>
        <begin position="142"/>
        <end position="175"/>
    </location>
</feature>
<dbReference type="OMA" id="QLVWSNY"/>
<dbReference type="GO" id="GO:0019005">
    <property type="term" value="C:SCF ubiquitin ligase complex"/>
    <property type="evidence" value="ECO:0007669"/>
    <property type="project" value="TreeGrafter"/>
</dbReference>
<name>A0A8B7NIT8_HYAAZ</name>
<dbReference type="InterPro" id="IPR045464">
    <property type="entry name" value="Hrt3/FBXO9_C"/>
</dbReference>
<evidence type="ECO:0000256" key="3">
    <source>
        <dbReference type="SAM" id="MobiDB-lite"/>
    </source>
</evidence>
<feature type="region of interest" description="Disordered" evidence="3">
    <location>
        <begin position="181"/>
        <end position="208"/>
    </location>
</feature>
<dbReference type="GO" id="GO:0005737">
    <property type="term" value="C:cytoplasm"/>
    <property type="evidence" value="ECO:0007669"/>
    <property type="project" value="TreeGrafter"/>
</dbReference>
<dbReference type="PROSITE" id="PS50005">
    <property type="entry name" value="TPR"/>
    <property type="match status" value="1"/>
</dbReference>
<feature type="region of interest" description="Disordered" evidence="3">
    <location>
        <begin position="52"/>
        <end position="73"/>
    </location>
</feature>
<dbReference type="OrthoDB" id="2117972at2759"/>
<evidence type="ECO:0000313" key="6">
    <source>
        <dbReference type="RefSeq" id="XP_018013549.1"/>
    </source>
</evidence>
<evidence type="ECO:0000259" key="4">
    <source>
        <dbReference type="PROSITE" id="PS50181"/>
    </source>
</evidence>
<dbReference type="PANTHER" id="PTHR12874">
    <property type="entry name" value="F-BOX ONLY PROTEIN 48-RELATED"/>
    <property type="match status" value="1"/>
</dbReference>
<dbReference type="RefSeq" id="XP_018013551.1">
    <property type="nucleotide sequence ID" value="XM_018158062.2"/>
</dbReference>
<dbReference type="CDD" id="cd22089">
    <property type="entry name" value="F-box_FBXO9"/>
    <property type="match status" value="1"/>
</dbReference>
<dbReference type="Proteomes" id="UP000694843">
    <property type="component" value="Unplaced"/>
</dbReference>
<dbReference type="InterPro" id="IPR019734">
    <property type="entry name" value="TPR_rpt"/>
</dbReference>
<feature type="domain" description="F-box" evidence="4">
    <location>
        <begin position="240"/>
        <end position="291"/>
    </location>
</feature>
<feature type="compositionally biased region" description="Polar residues" evidence="3">
    <location>
        <begin position="52"/>
        <end position="72"/>
    </location>
</feature>
<gene>
    <name evidence="6 7 8" type="primary">LOC108670595</name>
</gene>
<feature type="region of interest" description="Disordered" evidence="3">
    <location>
        <begin position="1"/>
        <end position="29"/>
    </location>
</feature>
<dbReference type="Gene3D" id="1.20.1280.50">
    <property type="match status" value="1"/>
</dbReference>
<reference evidence="6 7" key="1">
    <citation type="submission" date="2025-04" db="UniProtKB">
        <authorList>
            <consortium name="RefSeq"/>
        </authorList>
    </citation>
    <scope>IDENTIFICATION</scope>
    <source>
        <tissue evidence="6 7">Whole organism</tissue>
    </source>
</reference>
<dbReference type="PANTHER" id="PTHR12874:SF29">
    <property type="entry name" value="F-BOX ONLY PROTEIN 9"/>
    <property type="match status" value="1"/>
</dbReference>
<dbReference type="SUPFAM" id="SSF81383">
    <property type="entry name" value="F-box domain"/>
    <property type="match status" value="1"/>
</dbReference>
<proteinExistence type="predicted"/>
<dbReference type="Pfam" id="PF19270">
    <property type="entry name" value="FBO_C"/>
    <property type="match status" value="1"/>
</dbReference>
<protein>
    <submittedName>
        <fullName evidence="6 7">F-box only protein 9 isoform X1</fullName>
    </submittedName>
    <submittedName>
        <fullName evidence="8">F-box only protein 9 isoform X2</fullName>
    </submittedName>
</protein>
<evidence type="ECO:0000313" key="7">
    <source>
        <dbReference type="RefSeq" id="XP_018013550.1"/>
    </source>
</evidence>
<keyword evidence="1" id="KW-0833">Ubl conjugation pathway</keyword>
<sequence length="512" mass="57737">MEELSKGDLEPGDEDSNNLDVVPLTEAHLSQQNVEIELESFRQRWKDELSKNLNETGNGTQESQSFTQQSYTKDSKRFISKDKSCGISSQPKQSKQCSAFAENATIANSVPSSANNDSFSVNISNDAIRLGAFIEEEKEQKARSLYVRGVELERAGKLYEAIQEYRRAMQLVPHIESIAVSQGSGDGESAESCSNTASEDDEGSTGADEEVGVRGHIVSHISALLGPNAPVCQKRHQQQSTHLSRLPLEIMEQIMCWVVGGELDMRSLHAVAAVCRGFFLLSRSETLWKKACQRVWGPDCAPCGSDDDTAVDALANYSWRDMYLKRPKPRYNGCYISKISYFRSGECNFHDQNYQPWHLVVYYRFFRFFPGDVVLMTTTSDQPQAVVALLAHKDPKQSQVLAGRYTLEGSLVHLHFRRYSNSKRPLQRTRRRRGQGTTDVAETHFNMTLELCNARQGGRNWFLQWRSYSISSVQFSGVIQSADVDVTQLDSFPQLAFSRVKSYTREAMEPLK</sequence>
<dbReference type="Pfam" id="PF12937">
    <property type="entry name" value="F-box-like"/>
    <property type="match status" value="1"/>
</dbReference>
<feature type="compositionally biased region" description="Acidic residues" evidence="3">
    <location>
        <begin position="198"/>
        <end position="208"/>
    </location>
</feature>
<dbReference type="AlphaFoldDB" id="A0A8B7NIT8"/>